<dbReference type="InterPro" id="IPR029002">
    <property type="entry name" value="PLPC/GPLD1"/>
</dbReference>
<dbReference type="SUPFAM" id="SSF48537">
    <property type="entry name" value="Phospholipase C/P1 nuclease"/>
    <property type="match status" value="1"/>
</dbReference>
<gene>
    <name evidence="2" type="ORF">QBE51_13475</name>
</gene>
<sequence>MRLSSHIYVAEYAGDILEALVGVSFNRKLMAIGATMPDIQPLRRMQIHSPQIVLPHFQREYDRIVLKEKKIDRISFILGILSHYIADAFCYSHNAYVIDMKKHIQYEHYLDDEKYNIKFSKDIAKVVPESLMHLNKGIDSINEYIKKENKRYLQHVKDQRWEDIIQIDLENAVTHTAVLLTHFVMELQEVRVPAVCLA</sequence>
<protein>
    <submittedName>
        <fullName evidence="2">Zinc dependent phospholipase C family protein</fullName>
    </submittedName>
</protein>
<keyword evidence="3" id="KW-1185">Reference proteome</keyword>
<dbReference type="InterPro" id="IPR008947">
    <property type="entry name" value="PLipase_C/P1_nuclease_dom_sf"/>
</dbReference>
<dbReference type="Pfam" id="PF00882">
    <property type="entry name" value="Zn_dep_PLPC"/>
    <property type="match status" value="1"/>
</dbReference>
<organism evidence="2 3">
    <name type="scientific">Defluviitalea saccharophila</name>
    <dbReference type="NCBI Taxonomy" id="879970"/>
    <lineage>
        <taxon>Bacteria</taxon>
        <taxon>Bacillati</taxon>
        <taxon>Bacillota</taxon>
        <taxon>Clostridia</taxon>
        <taxon>Lachnospirales</taxon>
        <taxon>Defluviitaleaceae</taxon>
        <taxon>Defluviitalea</taxon>
    </lineage>
</organism>
<reference evidence="2 3" key="1">
    <citation type="submission" date="2023-03" db="EMBL/GenBank/DDBJ databases">
        <title>Novel Species.</title>
        <authorList>
            <person name="Ma S."/>
        </authorList>
    </citation>
    <scope>NUCLEOTIDE SEQUENCE [LARGE SCALE GENOMIC DNA]</scope>
    <source>
        <strain evidence="2 3">LIND6LT2</strain>
    </source>
</reference>
<dbReference type="Proteomes" id="UP001486565">
    <property type="component" value="Chromosome"/>
</dbReference>
<name>A0ABZ2Y354_9FIRM</name>
<evidence type="ECO:0000313" key="3">
    <source>
        <dbReference type="Proteomes" id="UP001486565"/>
    </source>
</evidence>
<dbReference type="RefSeq" id="WP_341876762.1">
    <property type="nucleotide sequence ID" value="NZ_CP121687.1"/>
</dbReference>
<dbReference type="EMBL" id="CP121687">
    <property type="protein sequence ID" value="WZL69775.1"/>
    <property type="molecule type" value="Genomic_DNA"/>
</dbReference>
<evidence type="ECO:0000259" key="1">
    <source>
        <dbReference type="Pfam" id="PF00882"/>
    </source>
</evidence>
<proteinExistence type="predicted"/>
<evidence type="ECO:0000313" key="2">
    <source>
        <dbReference type="EMBL" id="WZL69775.1"/>
    </source>
</evidence>
<feature type="domain" description="Phospholipase C/D" evidence="1">
    <location>
        <begin position="5"/>
        <end position="156"/>
    </location>
</feature>
<dbReference type="Gene3D" id="1.10.575.10">
    <property type="entry name" value="P1 Nuclease"/>
    <property type="match status" value="1"/>
</dbReference>
<accession>A0ABZ2Y354</accession>